<evidence type="ECO:0000313" key="5">
    <source>
        <dbReference type="EMBL" id="MFI7585998.1"/>
    </source>
</evidence>
<keyword evidence="6" id="KW-1185">Reference proteome</keyword>
<name>A0ABW8AJ47_9ACTN</name>
<evidence type="ECO:0000256" key="3">
    <source>
        <dbReference type="RuleBase" id="RU003476"/>
    </source>
</evidence>
<organism evidence="5 6">
    <name type="scientific">Spongisporangium articulatum</name>
    <dbReference type="NCBI Taxonomy" id="3362603"/>
    <lineage>
        <taxon>Bacteria</taxon>
        <taxon>Bacillati</taxon>
        <taxon>Actinomycetota</taxon>
        <taxon>Actinomycetes</taxon>
        <taxon>Kineosporiales</taxon>
        <taxon>Kineosporiaceae</taxon>
        <taxon>Spongisporangium</taxon>
    </lineage>
</organism>
<gene>
    <name evidence="5" type="ORF">ACIB24_02845</name>
</gene>
<evidence type="ECO:0000256" key="2">
    <source>
        <dbReference type="ARBA" id="ARBA00022801"/>
    </source>
</evidence>
<accession>A0ABW8AJ47</accession>
<keyword evidence="2 3" id="KW-0378">Hydrolase</keyword>
<dbReference type="CDD" id="cd03673">
    <property type="entry name" value="NUDIX_Ap6A_hydrolase"/>
    <property type="match status" value="1"/>
</dbReference>
<dbReference type="PROSITE" id="PS00893">
    <property type="entry name" value="NUDIX_BOX"/>
    <property type="match status" value="1"/>
</dbReference>
<dbReference type="EC" id="3.6.-.-" evidence="5"/>
<dbReference type="Gene3D" id="3.90.79.10">
    <property type="entry name" value="Nucleoside Triphosphate Pyrophosphohydrolase"/>
    <property type="match status" value="1"/>
</dbReference>
<dbReference type="GO" id="GO:0016787">
    <property type="term" value="F:hydrolase activity"/>
    <property type="evidence" value="ECO:0007669"/>
    <property type="project" value="UniProtKB-KW"/>
</dbReference>
<dbReference type="RefSeq" id="WP_398274867.1">
    <property type="nucleotide sequence ID" value="NZ_JBITLV010000001.1"/>
</dbReference>
<evidence type="ECO:0000259" key="4">
    <source>
        <dbReference type="PROSITE" id="PS51462"/>
    </source>
</evidence>
<comment type="caution">
    <text evidence="5">The sequence shown here is derived from an EMBL/GenBank/DDBJ whole genome shotgun (WGS) entry which is preliminary data.</text>
</comment>
<dbReference type="InterPro" id="IPR000086">
    <property type="entry name" value="NUDIX_hydrolase_dom"/>
</dbReference>
<dbReference type="Pfam" id="PF00293">
    <property type="entry name" value="NUDIX"/>
    <property type="match status" value="1"/>
</dbReference>
<dbReference type="InterPro" id="IPR020084">
    <property type="entry name" value="NUDIX_hydrolase_CS"/>
</dbReference>
<dbReference type="PRINTS" id="PR00502">
    <property type="entry name" value="NUDIXFAMILY"/>
</dbReference>
<comment type="similarity">
    <text evidence="1 3">Belongs to the Nudix hydrolase family.</text>
</comment>
<dbReference type="InterPro" id="IPR015797">
    <property type="entry name" value="NUDIX_hydrolase-like_dom_sf"/>
</dbReference>
<sequence>MPRPSRTPRGARRPLPTVVETSAGGLVVERSDGGPVGAVIARLNRAGKVEWCLPKGHLEGDETPEQAAVREIEEETGIRGEIVQPLGSIDYWFSVEGKRVHKHVHHFLLLAVGGRLSVEGDPDQEAIDVAWVPLTELDGRLSFPNERRIVEQAGARLAESA</sequence>
<feature type="domain" description="Nudix hydrolase" evidence="4">
    <location>
        <begin position="10"/>
        <end position="155"/>
    </location>
</feature>
<dbReference type="PANTHER" id="PTHR43736">
    <property type="entry name" value="ADP-RIBOSE PYROPHOSPHATASE"/>
    <property type="match status" value="1"/>
</dbReference>
<dbReference type="PANTHER" id="PTHR43736:SF1">
    <property type="entry name" value="DIHYDRONEOPTERIN TRIPHOSPHATE DIPHOSPHATASE"/>
    <property type="match status" value="1"/>
</dbReference>
<reference evidence="5 6" key="1">
    <citation type="submission" date="2024-10" db="EMBL/GenBank/DDBJ databases">
        <title>The Natural Products Discovery Center: Release of the First 8490 Sequenced Strains for Exploring Actinobacteria Biosynthetic Diversity.</title>
        <authorList>
            <person name="Kalkreuter E."/>
            <person name="Kautsar S.A."/>
            <person name="Yang D."/>
            <person name="Bader C.D."/>
            <person name="Teijaro C.N."/>
            <person name="Fluegel L."/>
            <person name="Davis C.M."/>
            <person name="Simpson J.R."/>
            <person name="Lauterbach L."/>
            <person name="Steele A.D."/>
            <person name="Gui C."/>
            <person name="Meng S."/>
            <person name="Li G."/>
            <person name="Viehrig K."/>
            <person name="Ye F."/>
            <person name="Su P."/>
            <person name="Kiefer A.F."/>
            <person name="Nichols A."/>
            <person name="Cepeda A.J."/>
            <person name="Yan W."/>
            <person name="Fan B."/>
            <person name="Jiang Y."/>
            <person name="Adhikari A."/>
            <person name="Zheng C.-J."/>
            <person name="Schuster L."/>
            <person name="Cowan T.M."/>
            <person name="Smanski M.J."/>
            <person name="Chevrette M.G."/>
            <person name="De Carvalho L.P.S."/>
            <person name="Shen B."/>
        </authorList>
    </citation>
    <scope>NUCLEOTIDE SEQUENCE [LARGE SCALE GENOMIC DNA]</scope>
    <source>
        <strain evidence="5 6">NPDC049639</strain>
    </source>
</reference>
<evidence type="ECO:0000256" key="1">
    <source>
        <dbReference type="ARBA" id="ARBA00005582"/>
    </source>
</evidence>
<evidence type="ECO:0000313" key="6">
    <source>
        <dbReference type="Proteomes" id="UP001612915"/>
    </source>
</evidence>
<proteinExistence type="inferred from homology"/>
<dbReference type="PROSITE" id="PS51462">
    <property type="entry name" value="NUDIX"/>
    <property type="match status" value="1"/>
</dbReference>
<dbReference type="Proteomes" id="UP001612915">
    <property type="component" value="Unassembled WGS sequence"/>
</dbReference>
<dbReference type="EMBL" id="JBITLV010000001">
    <property type="protein sequence ID" value="MFI7585998.1"/>
    <property type="molecule type" value="Genomic_DNA"/>
</dbReference>
<protein>
    <submittedName>
        <fullName evidence="5">NUDIX hydrolase</fullName>
        <ecNumber evidence="5">3.6.-.-</ecNumber>
    </submittedName>
</protein>
<dbReference type="InterPro" id="IPR020476">
    <property type="entry name" value="Nudix_hydrolase"/>
</dbReference>
<dbReference type="SUPFAM" id="SSF55811">
    <property type="entry name" value="Nudix"/>
    <property type="match status" value="1"/>
</dbReference>